<keyword evidence="2" id="KW-0012">Acyltransferase</keyword>
<reference evidence="4 5" key="1">
    <citation type="submission" date="2014-09" db="EMBL/GenBank/DDBJ databases">
        <title>Genome sequencing of Methyloceanibacter caenitepidi Gela4.</title>
        <authorList>
            <person name="Takeuchi M."/>
            <person name="Susumu S."/>
            <person name="Kamagata Y."/>
            <person name="Oshima K."/>
            <person name="Hattori M."/>
            <person name="Iwasaki W."/>
        </authorList>
    </citation>
    <scope>NUCLEOTIDE SEQUENCE [LARGE SCALE GENOMIC DNA]</scope>
    <source>
        <strain evidence="4 5">Gela4</strain>
    </source>
</reference>
<dbReference type="InterPro" id="IPR050832">
    <property type="entry name" value="Bact_Acetyltransf"/>
</dbReference>
<dbReference type="PROSITE" id="PS51186">
    <property type="entry name" value="GNAT"/>
    <property type="match status" value="1"/>
</dbReference>
<dbReference type="CDD" id="cd04301">
    <property type="entry name" value="NAT_SF"/>
    <property type="match status" value="1"/>
</dbReference>
<sequence>MTGHEDAADIEIRQATPFDALLFAALHKTCFNTGAQPQRQRAWDEAAMTQFIAGPSTLCLLATVGAEARPAGFLVARAAGDEAELLTIGVEAGSRKRGVGRALLRHAVAALKENQISSLFLEVDEANAPALALYRGLGAVAVGRRPGYYESGGNAAILRFDLRA</sequence>
<evidence type="ECO:0000313" key="4">
    <source>
        <dbReference type="EMBL" id="BAQ15958.1"/>
    </source>
</evidence>
<dbReference type="GO" id="GO:0016747">
    <property type="term" value="F:acyltransferase activity, transferring groups other than amino-acyl groups"/>
    <property type="evidence" value="ECO:0007669"/>
    <property type="project" value="InterPro"/>
</dbReference>
<evidence type="ECO:0000256" key="1">
    <source>
        <dbReference type="ARBA" id="ARBA00022679"/>
    </source>
</evidence>
<evidence type="ECO:0000259" key="3">
    <source>
        <dbReference type="PROSITE" id="PS51186"/>
    </source>
</evidence>
<evidence type="ECO:0000256" key="2">
    <source>
        <dbReference type="ARBA" id="ARBA00023315"/>
    </source>
</evidence>
<dbReference type="RefSeq" id="WP_052464061.1">
    <property type="nucleotide sequence ID" value="NZ_AP014648.1"/>
</dbReference>
<dbReference type="PANTHER" id="PTHR43877">
    <property type="entry name" value="AMINOALKYLPHOSPHONATE N-ACETYLTRANSFERASE-RELATED-RELATED"/>
    <property type="match status" value="1"/>
</dbReference>
<keyword evidence="1 4" id="KW-0808">Transferase</keyword>
<gene>
    <name evidence="4" type="ORF">GL4_0492</name>
</gene>
<dbReference type="OrthoDB" id="9804026at2"/>
<accession>A0A0A8JYT4</accession>
<evidence type="ECO:0000313" key="5">
    <source>
        <dbReference type="Proteomes" id="UP000031643"/>
    </source>
</evidence>
<dbReference type="HOGENOM" id="CLU_013985_23_2_5"/>
<dbReference type="AlphaFoldDB" id="A0A0A8JYT4"/>
<protein>
    <submittedName>
        <fullName evidence="4">Ribosomal-protein-S18p-alanine acetyltransferase</fullName>
    </submittedName>
</protein>
<proteinExistence type="predicted"/>
<keyword evidence="5" id="KW-1185">Reference proteome</keyword>
<dbReference type="InterPro" id="IPR000182">
    <property type="entry name" value="GNAT_dom"/>
</dbReference>
<dbReference type="STRING" id="1384459.GL4_0492"/>
<dbReference type="Proteomes" id="UP000031643">
    <property type="component" value="Chromosome"/>
</dbReference>
<dbReference type="SUPFAM" id="SSF55729">
    <property type="entry name" value="Acyl-CoA N-acyltransferases (Nat)"/>
    <property type="match status" value="1"/>
</dbReference>
<dbReference type="InterPro" id="IPR016181">
    <property type="entry name" value="Acyl_CoA_acyltransferase"/>
</dbReference>
<dbReference type="Pfam" id="PF00583">
    <property type="entry name" value="Acetyltransf_1"/>
    <property type="match status" value="1"/>
</dbReference>
<organism evidence="4 5">
    <name type="scientific">Methyloceanibacter caenitepidi</name>
    <dbReference type="NCBI Taxonomy" id="1384459"/>
    <lineage>
        <taxon>Bacteria</taxon>
        <taxon>Pseudomonadati</taxon>
        <taxon>Pseudomonadota</taxon>
        <taxon>Alphaproteobacteria</taxon>
        <taxon>Hyphomicrobiales</taxon>
        <taxon>Hyphomicrobiaceae</taxon>
        <taxon>Methyloceanibacter</taxon>
    </lineage>
</organism>
<dbReference type="EMBL" id="AP014648">
    <property type="protein sequence ID" value="BAQ15958.1"/>
    <property type="molecule type" value="Genomic_DNA"/>
</dbReference>
<feature type="domain" description="N-acetyltransferase" evidence="3">
    <location>
        <begin position="10"/>
        <end position="163"/>
    </location>
</feature>
<dbReference type="KEGG" id="mcg:GL4_0492"/>
<name>A0A0A8JYT4_9HYPH</name>
<dbReference type="Gene3D" id="3.40.630.30">
    <property type="match status" value="1"/>
</dbReference>